<proteinExistence type="predicted"/>
<feature type="transmembrane region" description="Helical" evidence="1">
    <location>
        <begin position="20"/>
        <end position="44"/>
    </location>
</feature>
<accession>A0ABW0ZV41</accession>
<keyword evidence="1" id="KW-0812">Transmembrane</keyword>
<reference evidence="3" key="1">
    <citation type="journal article" date="2019" name="Int. J. Syst. Evol. Microbiol.">
        <title>The Global Catalogue of Microorganisms (GCM) 10K type strain sequencing project: providing services to taxonomists for standard genome sequencing and annotation.</title>
        <authorList>
            <consortium name="The Broad Institute Genomics Platform"/>
            <consortium name="The Broad Institute Genome Sequencing Center for Infectious Disease"/>
            <person name="Wu L."/>
            <person name="Ma J."/>
        </authorList>
    </citation>
    <scope>NUCLEOTIDE SEQUENCE [LARGE SCALE GENOMIC DNA]</scope>
    <source>
        <strain evidence="3">KCTC 42087</strain>
    </source>
</reference>
<evidence type="ECO:0000256" key="1">
    <source>
        <dbReference type="SAM" id="Phobius"/>
    </source>
</evidence>
<protein>
    <submittedName>
        <fullName evidence="2">Uncharacterized protein</fullName>
    </submittedName>
</protein>
<evidence type="ECO:0000313" key="3">
    <source>
        <dbReference type="Proteomes" id="UP001596074"/>
    </source>
</evidence>
<comment type="caution">
    <text evidence="2">The sequence shown here is derived from an EMBL/GenBank/DDBJ whole genome shotgun (WGS) entry which is preliminary data.</text>
</comment>
<keyword evidence="1" id="KW-1133">Transmembrane helix</keyword>
<keyword evidence="1" id="KW-0472">Membrane</keyword>
<name>A0ABW0ZV41_9ACTN</name>
<dbReference type="EMBL" id="JBHSON010000004">
    <property type="protein sequence ID" value="MFC5744665.1"/>
    <property type="molecule type" value="Genomic_DNA"/>
</dbReference>
<sequence length="47" mass="4663">MPTGSSGRGASELVSSYFVVAYLGLTVPVIGVAVVPANGTLLVVGAW</sequence>
<dbReference type="Proteomes" id="UP001596074">
    <property type="component" value="Unassembled WGS sequence"/>
</dbReference>
<keyword evidence="3" id="KW-1185">Reference proteome</keyword>
<gene>
    <name evidence="2" type="ORF">ACFPZN_03440</name>
</gene>
<evidence type="ECO:0000313" key="2">
    <source>
        <dbReference type="EMBL" id="MFC5744665.1"/>
    </source>
</evidence>
<organism evidence="2 3">
    <name type="scientific">Actinomadura rugatobispora</name>
    <dbReference type="NCBI Taxonomy" id="1994"/>
    <lineage>
        <taxon>Bacteria</taxon>
        <taxon>Bacillati</taxon>
        <taxon>Actinomycetota</taxon>
        <taxon>Actinomycetes</taxon>
        <taxon>Streptosporangiales</taxon>
        <taxon>Thermomonosporaceae</taxon>
        <taxon>Actinomadura</taxon>
    </lineage>
</organism>
<dbReference type="RefSeq" id="WP_378280029.1">
    <property type="nucleotide sequence ID" value="NZ_JBHSON010000004.1"/>
</dbReference>